<dbReference type="OrthoDB" id="90111at2759"/>
<protein>
    <submittedName>
        <fullName evidence="9">Unnamed protein product</fullName>
    </submittedName>
</protein>
<feature type="chain" id="PRO_5040896016" evidence="7">
    <location>
        <begin position="21"/>
        <end position="329"/>
    </location>
</feature>
<keyword evidence="6" id="KW-0843">Virulence</keyword>
<dbReference type="GO" id="GO:0043657">
    <property type="term" value="C:host cell"/>
    <property type="evidence" value="ECO:0007669"/>
    <property type="project" value="UniProtKB-SubCell"/>
</dbReference>
<evidence type="ECO:0000256" key="3">
    <source>
        <dbReference type="ARBA" id="ARBA00010400"/>
    </source>
</evidence>
<evidence type="ECO:0000256" key="1">
    <source>
        <dbReference type="ARBA" id="ARBA00004340"/>
    </source>
</evidence>
<accession>A0A9W6TCP6</accession>
<feature type="domain" description="RxLR effector PexRD54 WY" evidence="8">
    <location>
        <begin position="91"/>
        <end position="127"/>
    </location>
</feature>
<evidence type="ECO:0000313" key="10">
    <source>
        <dbReference type="Proteomes" id="UP001165083"/>
    </source>
</evidence>
<feature type="signal peptide" evidence="7">
    <location>
        <begin position="1"/>
        <end position="20"/>
    </location>
</feature>
<organism evidence="9 10">
    <name type="scientific">Phytophthora lilii</name>
    <dbReference type="NCBI Taxonomy" id="2077276"/>
    <lineage>
        <taxon>Eukaryota</taxon>
        <taxon>Sar</taxon>
        <taxon>Stramenopiles</taxon>
        <taxon>Oomycota</taxon>
        <taxon>Peronosporomycetes</taxon>
        <taxon>Peronosporales</taxon>
        <taxon>Peronosporaceae</taxon>
        <taxon>Phytophthora</taxon>
    </lineage>
</organism>
<dbReference type="EMBL" id="BSXW01000026">
    <property type="protein sequence ID" value="GMF10004.1"/>
    <property type="molecule type" value="Genomic_DNA"/>
</dbReference>
<comment type="subcellular location">
    <subcellularLocation>
        <location evidence="1">Host cell</location>
    </subcellularLocation>
    <subcellularLocation>
        <location evidence="2">Secreted</location>
    </subcellularLocation>
</comment>
<feature type="domain" description="RxLR effector PexRD54 WY" evidence="8">
    <location>
        <begin position="177"/>
        <end position="217"/>
    </location>
</feature>
<gene>
    <name evidence="9" type="ORF">Plil01_000085800</name>
</gene>
<evidence type="ECO:0000256" key="5">
    <source>
        <dbReference type="ARBA" id="ARBA00022729"/>
    </source>
</evidence>
<evidence type="ECO:0000256" key="6">
    <source>
        <dbReference type="ARBA" id="ARBA00023026"/>
    </source>
</evidence>
<proteinExistence type="inferred from homology"/>
<keyword evidence="4" id="KW-0964">Secreted</keyword>
<evidence type="ECO:0000313" key="9">
    <source>
        <dbReference type="EMBL" id="GMF10004.1"/>
    </source>
</evidence>
<dbReference type="Proteomes" id="UP001165083">
    <property type="component" value="Unassembled WGS sequence"/>
</dbReference>
<dbReference type="InterPro" id="IPR054463">
    <property type="entry name" value="PexRD54_WY"/>
</dbReference>
<evidence type="ECO:0000256" key="7">
    <source>
        <dbReference type="SAM" id="SignalP"/>
    </source>
</evidence>
<keyword evidence="10" id="KW-1185">Reference proteome</keyword>
<sequence length="329" mass="36584">MRFHCMLLLIDIYLQSRVRAGVVGVGNSKIAVADTSTSQLISTDLGDVPLKRMLRYTDELDEERAGLPVSAAEKVTSSLASSEVTSSTLIRWINDKKSMDAVFTRLKLTNAGDKLFENPVFLTWLNYADELSAKLGKKTSPITTLTAQYGDETLSKMISAAKTVPATKDIATKMQVEQIQLWLRNGKSPVDVFKLLGLSTARNDLLASPELSTWTKYMKLFNNEYPEKKTTLIATLSTTYGDEAVSKILDAAKKVPSTERIATSLEKARLQYWFDQGKTIASVFTLLKLDKENSRSTNLFTMGYGNYAPTLMMKPHQIHNVHISIAALR</sequence>
<dbReference type="AlphaFoldDB" id="A0A9W6TCP6"/>
<evidence type="ECO:0000256" key="2">
    <source>
        <dbReference type="ARBA" id="ARBA00004613"/>
    </source>
</evidence>
<name>A0A9W6TCP6_9STRA</name>
<dbReference type="GO" id="GO:0005576">
    <property type="term" value="C:extracellular region"/>
    <property type="evidence" value="ECO:0007669"/>
    <property type="project" value="UniProtKB-SubCell"/>
</dbReference>
<keyword evidence="5 7" id="KW-0732">Signal</keyword>
<comment type="caution">
    <text evidence="9">The sequence shown here is derived from an EMBL/GenBank/DDBJ whole genome shotgun (WGS) entry which is preliminary data.</text>
</comment>
<comment type="similarity">
    <text evidence="3">Belongs to the RxLR effector family.</text>
</comment>
<dbReference type="Pfam" id="PF22748">
    <property type="entry name" value="PexRD54_WY"/>
    <property type="match status" value="2"/>
</dbReference>
<evidence type="ECO:0000256" key="4">
    <source>
        <dbReference type="ARBA" id="ARBA00022525"/>
    </source>
</evidence>
<evidence type="ECO:0000259" key="8">
    <source>
        <dbReference type="Pfam" id="PF22748"/>
    </source>
</evidence>
<reference evidence="9" key="1">
    <citation type="submission" date="2023-04" db="EMBL/GenBank/DDBJ databases">
        <title>Phytophthora lilii NBRC 32176.</title>
        <authorList>
            <person name="Ichikawa N."/>
            <person name="Sato H."/>
            <person name="Tonouchi N."/>
        </authorList>
    </citation>
    <scope>NUCLEOTIDE SEQUENCE</scope>
    <source>
        <strain evidence="9">NBRC 32176</strain>
    </source>
</reference>